<dbReference type="Gene3D" id="3.55.50.10">
    <property type="entry name" value="Baseplate protein-like domains"/>
    <property type="match status" value="1"/>
</dbReference>
<feature type="region of interest" description="Disordered" evidence="1">
    <location>
        <begin position="1"/>
        <end position="21"/>
    </location>
</feature>
<sequence length="255" mass="27743">MSTPSAHPAPRASVRVGTATARPLPDDLQDRVLRALVDSRRNAPTMIEISFRDDDADILERAGITFGSRIEVWSQASGTAEPALVGAGDVTALEGDYAELSVITVVRAYDASHRLQRGSRVRTFVNMTDSDIALRIAREAGLPLDRSRIEKTRTSHAHLAQMNQTDWEFLSWRCRETGFEFGVGADGFYFRPAGGAGGAPVPLQLQRNLRSFRPRVTAAALTPEVEMRVWDPLEARAVSTQARTATSTADLPGAG</sequence>
<dbReference type="AlphaFoldDB" id="A0A7K3S7J2"/>
<feature type="non-terminal residue" evidence="2">
    <location>
        <position position="255"/>
    </location>
</feature>
<evidence type="ECO:0000256" key="1">
    <source>
        <dbReference type="SAM" id="MobiDB-lite"/>
    </source>
</evidence>
<comment type="caution">
    <text evidence="2">The sequence shown here is derived from an EMBL/GenBank/DDBJ whole genome shotgun (WGS) entry which is preliminary data.</text>
</comment>
<evidence type="ECO:0000313" key="3">
    <source>
        <dbReference type="Proteomes" id="UP000469670"/>
    </source>
</evidence>
<dbReference type="EMBL" id="JAAGMP010001571">
    <property type="protein sequence ID" value="NEC23486.1"/>
    <property type="molecule type" value="Genomic_DNA"/>
</dbReference>
<name>A0A7K3S7J2_9ACTN</name>
<organism evidence="2 3">
    <name type="scientific">Streptomyces parvus</name>
    <dbReference type="NCBI Taxonomy" id="66428"/>
    <lineage>
        <taxon>Bacteria</taxon>
        <taxon>Bacillati</taxon>
        <taxon>Actinomycetota</taxon>
        <taxon>Actinomycetes</taxon>
        <taxon>Kitasatosporales</taxon>
        <taxon>Streptomycetaceae</taxon>
        <taxon>Streptomyces</taxon>
    </lineage>
</organism>
<evidence type="ECO:0008006" key="4">
    <source>
        <dbReference type="Google" id="ProtNLM"/>
    </source>
</evidence>
<gene>
    <name evidence="2" type="ORF">G3I50_35325</name>
</gene>
<evidence type="ECO:0000313" key="2">
    <source>
        <dbReference type="EMBL" id="NEC23486.1"/>
    </source>
</evidence>
<protein>
    <recommendedName>
        <fullName evidence="4">Type IV secretion protein Rhs</fullName>
    </recommendedName>
</protein>
<reference evidence="2 3" key="1">
    <citation type="submission" date="2020-01" db="EMBL/GenBank/DDBJ databases">
        <title>Insect and environment-associated Actinomycetes.</title>
        <authorList>
            <person name="Currrie C."/>
            <person name="Chevrette M."/>
            <person name="Carlson C."/>
            <person name="Stubbendieck R."/>
            <person name="Wendt-Pienkowski E."/>
        </authorList>
    </citation>
    <scope>NUCLEOTIDE SEQUENCE [LARGE SCALE GENOMIC DNA]</scope>
    <source>
        <strain evidence="2 3">SID7590</strain>
    </source>
</reference>
<dbReference type="SUPFAM" id="SSF69279">
    <property type="entry name" value="Phage tail proteins"/>
    <property type="match status" value="1"/>
</dbReference>
<dbReference type="Proteomes" id="UP000469670">
    <property type="component" value="Unassembled WGS sequence"/>
</dbReference>
<accession>A0A7K3S7J2</accession>
<proteinExistence type="predicted"/>